<dbReference type="EMBL" id="UINC01110767">
    <property type="protein sequence ID" value="SVC78494.1"/>
    <property type="molecule type" value="Genomic_DNA"/>
</dbReference>
<proteinExistence type="predicted"/>
<accession>A0A382PYS7</accession>
<organism evidence="1">
    <name type="scientific">marine metagenome</name>
    <dbReference type="NCBI Taxonomy" id="408172"/>
    <lineage>
        <taxon>unclassified sequences</taxon>
        <taxon>metagenomes</taxon>
        <taxon>ecological metagenomes</taxon>
    </lineage>
</organism>
<reference evidence="1" key="1">
    <citation type="submission" date="2018-05" db="EMBL/GenBank/DDBJ databases">
        <authorList>
            <person name="Lanie J.A."/>
            <person name="Ng W.-L."/>
            <person name="Kazmierczak K.M."/>
            <person name="Andrzejewski T.M."/>
            <person name="Davidsen T.M."/>
            <person name="Wayne K.J."/>
            <person name="Tettelin H."/>
            <person name="Glass J.I."/>
            <person name="Rusch D."/>
            <person name="Podicherti R."/>
            <person name="Tsui H.-C.T."/>
            <person name="Winkler M.E."/>
        </authorList>
    </citation>
    <scope>NUCLEOTIDE SEQUENCE</scope>
</reference>
<sequence length="143" mass="16339">MRKVVFDEGKAKRLRGAGMSYGNIAKQIEGATKITIWRFLSPGKLEEHRESQKKRQRKTKARLIEYKGGECSICGYDKCQTSLSFHHLLEKEKSFGISDRKCAPFEELVKEADKTILVCNNCHGEVHEGLHDEFISNILIEIV</sequence>
<name>A0A382PYS7_9ZZZZ</name>
<protein>
    <submittedName>
        <fullName evidence="1">Uncharacterized protein</fullName>
    </submittedName>
</protein>
<dbReference type="AlphaFoldDB" id="A0A382PYS7"/>
<gene>
    <name evidence="1" type="ORF">METZ01_LOCUS331348</name>
</gene>
<evidence type="ECO:0000313" key="1">
    <source>
        <dbReference type="EMBL" id="SVC78494.1"/>
    </source>
</evidence>